<keyword evidence="2" id="KW-1185">Reference proteome</keyword>
<gene>
    <name evidence="1" type="ORF">H2199_006489</name>
</gene>
<evidence type="ECO:0000313" key="1">
    <source>
        <dbReference type="EMBL" id="KAJ9639456.1"/>
    </source>
</evidence>
<reference evidence="1" key="1">
    <citation type="submission" date="2022-10" db="EMBL/GenBank/DDBJ databases">
        <title>Culturing micro-colonial fungi from biological soil crusts in the Mojave desert and describing Neophaeococcomyces mojavensis, and introducing the new genera and species Taxawa tesnikishii.</title>
        <authorList>
            <person name="Kurbessoian T."/>
            <person name="Stajich J.E."/>
        </authorList>
    </citation>
    <scope>NUCLEOTIDE SEQUENCE</scope>
    <source>
        <strain evidence="1">JES_115</strain>
    </source>
</reference>
<evidence type="ECO:0000313" key="2">
    <source>
        <dbReference type="Proteomes" id="UP001172680"/>
    </source>
</evidence>
<accession>A0ACC2YW22</accession>
<protein>
    <submittedName>
        <fullName evidence="1">Uncharacterized protein</fullName>
    </submittedName>
</protein>
<comment type="caution">
    <text evidence="1">The sequence shown here is derived from an EMBL/GenBank/DDBJ whole genome shotgun (WGS) entry which is preliminary data.</text>
</comment>
<name>A0ACC2YW22_9PEZI</name>
<proteinExistence type="predicted"/>
<dbReference type="EMBL" id="JAPDRP010000019">
    <property type="protein sequence ID" value="KAJ9639456.1"/>
    <property type="molecule type" value="Genomic_DNA"/>
</dbReference>
<dbReference type="Proteomes" id="UP001172680">
    <property type="component" value="Unassembled WGS sequence"/>
</dbReference>
<sequence>MPETMLPAPLPVPPDLSLPPETEWRERGRIVTENEKVKQAEAEAARRTADHLGRFPDSRRLAEANSAGFLRTSPEDAYWALEKFESFGLDPAVRNVRMLGRRLERRWDRRKKLG</sequence>
<organism evidence="1 2">
    <name type="scientific">Coniosporium tulheliwenetii</name>
    <dbReference type="NCBI Taxonomy" id="3383036"/>
    <lineage>
        <taxon>Eukaryota</taxon>
        <taxon>Fungi</taxon>
        <taxon>Dikarya</taxon>
        <taxon>Ascomycota</taxon>
        <taxon>Pezizomycotina</taxon>
        <taxon>Dothideomycetes</taxon>
        <taxon>Dothideomycetes incertae sedis</taxon>
        <taxon>Coniosporium</taxon>
    </lineage>
</organism>